<feature type="non-terminal residue" evidence="1">
    <location>
        <position position="1"/>
    </location>
</feature>
<dbReference type="Gene3D" id="2.120.10.30">
    <property type="entry name" value="TolB, C-terminal domain"/>
    <property type="match status" value="1"/>
</dbReference>
<evidence type="ECO:0000313" key="1">
    <source>
        <dbReference type="EMBL" id="GAF96480.1"/>
    </source>
</evidence>
<proteinExistence type="predicted"/>
<dbReference type="InterPro" id="IPR011042">
    <property type="entry name" value="6-blade_b-propeller_TolB-like"/>
</dbReference>
<name>X0V774_9ZZZZ</name>
<dbReference type="SUPFAM" id="SSF63829">
    <property type="entry name" value="Calcium-dependent phosphotriesterase"/>
    <property type="match status" value="1"/>
</dbReference>
<reference evidence="1" key="1">
    <citation type="journal article" date="2014" name="Front. Microbiol.">
        <title>High frequency of phylogenetically diverse reductive dehalogenase-homologous genes in deep subseafloor sedimentary metagenomes.</title>
        <authorList>
            <person name="Kawai M."/>
            <person name="Futagami T."/>
            <person name="Toyoda A."/>
            <person name="Takaki Y."/>
            <person name="Nishi S."/>
            <person name="Hori S."/>
            <person name="Arai W."/>
            <person name="Tsubouchi T."/>
            <person name="Morono Y."/>
            <person name="Uchiyama I."/>
            <person name="Ito T."/>
            <person name="Fujiyama A."/>
            <person name="Inagaki F."/>
            <person name="Takami H."/>
        </authorList>
    </citation>
    <scope>NUCLEOTIDE SEQUENCE</scope>
    <source>
        <strain evidence="1">Expedition CK06-06</strain>
    </source>
</reference>
<dbReference type="AlphaFoldDB" id="X0V774"/>
<dbReference type="Pfam" id="PF17170">
    <property type="entry name" value="DUF5128"/>
    <property type="match status" value="1"/>
</dbReference>
<comment type="caution">
    <text evidence="1">The sequence shown here is derived from an EMBL/GenBank/DDBJ whole genome shotgun (WGS) entry which is preliminary data.</text>
</comment>
<dbReference type="EMBL" id="BARS01019949">
    <property type="protein sequence ID" value="GAF96480.1"/>
    <property type="molecule type" value="Genomic_DNA"/>
</dbReference>
<evidence type="ECO:0008006" key="2">
    <source>
        <dbReference type="Google" id="ProtNLM"/>
    </source>
</evidence>
<feature type="non-terminal residue" evidence="1">
    <location>
        <position position="274"/>
    </location>
</feature>
<gene>
    <name evidence="1" type="ORF">S01H1_32235</name>
</gene>
<sequence length="274" mass="32026">DIGLTGSLAGVDVDSMGNIFIFQLPRKDTDIVFKFDKKGNFQKSFGQRGQGPGEVNFSWYIRLDYQDKVVISGPADRKMFIYSNSGQFESYIALDFEAMEILPLPNGNYLIKKKVITPESKYIEWPIYIYESDLKEIKEVDKYFRLDEFKVDTTKFPVPVLIRSVSNGLIYSGYGKRGYVIWVYDFNGNLLRKIKKEYQPVKIPEKVKEENRESTKDPRSVIYGKKIRISNHWPPFQYLFTDDEGRLFVMTYEESDKPNQYIYDVFNPDGVFIT</sequence>
<organism evidence="1">
    <name type="scientific">marine sediment metagenome</name>
    <dbReference type="NCBI Taxonomy" id="412755"/>
    <lineage>
        <taxon>unclassified sequences</taxon>
        <taxon>metagenomes</taxon>
        <taxon>ecological metagenomes</taxon>
    </lineage>
</organism>
<accession>X0V774</accession>
<protein>
    <recommendedName>
        <fullName evidence="2">6-bladed beta-propeller</fullName>
    </recommendedName>
</protein>